<dbReference type="EMBL" id="CP002606">
    <property type="protein sequence ID" value="AEA33660.1"/>
    <property type="molecule type" value="Genomic_DNA"/>
</dbReference>
<dbReference type="SUPFAM" id="SSF47413">
    <property type="entry name" value="lambda repressor-like DNA-binding domains"/>
    <property type="match status" value="1"/>
</dbReference>
<dbReference type="CDD" id="cd00093">
    <property type="entry name" value="HTH_XRE"/>
    <property type="match status" value="1"/>
</dbReference>
<dbReference type="Proteomes" id="UP000008139">
    <property type="component" value="Chromosome"/>
</dbReference>
<organism evidence="2 3">
    <name type="scientific">Hippea maritima (strain ATCC 700847 / DSM 10411 / MH2)</name>
    <dbReference type="NCBI Taxonomy" id="760142"/>
    <lineage>
        <taxon>Bacteria</taxon>
        <taxon>Pseudomonadati</taxon>
        <taxon>Campylobacterota</taxon>
        <taxon>Desulfurellia</taxon>
        <taxon>Desulfurellales</taxon>
        <taxon>Hippeaceae</taxon>
        <taxon>Hippea</taxon>
    </lineage>
</organism>
<dbReference type="InParanoid" id="F2LV76"/>
<dbReference type="AlphaFoldDB" id="F2LV76"/>
<dbReference type="SMART" id="SM00530">
    <property type="entry name" value="HTH_XRE"/>
    <property type="match status" value="1"/>
</dbReference>
<dbReference type="RefSeq" id="WP_013681701.1">
    <property type="nucleotide sequence ID" value="NC_015318.1"/>
</dbReference>
<evidence type="ECO:0000313" key="2">
    <source>
        <dbReference type="EMBL" id="AEA33660.1"/>
    </source>
</evidence>
<dbReference type="Pfam" id="PF01381">
    <property type="entry name" value="HTH_3"/>
    <property type="match status" value="1"/>
</dbReference>
<proteinExistence type="predicted"/>
<dbReference type="Gene3D" id="1.10.260.40">
    <property type="entry name" value="lambda repressor-like DNA-binding domains"/>
    <property type="match status" value="1"/>
</dbReference>
<reference evidence="3" key="2">
    <citation type="submission" date="2011-03" db="EMBL/GenBank/DDBJ databases">
        <title>The complete genome of Hippea maritima DSM 10411.</title>
        <authorList>
            <consortium name="US DOE Joint Genome Institute (JGI-PGF)"/>
            <person name="Lucas S."/>
            <person name="Copeland A."/>
            <person name="Lapidus A."/>
            <person name="Bruce D."/>
            <person name="Goodwin L."/>
            <person name="Pitluck S."/>
            <person name="Peters L."/>
            <person name="Kyrpides N."/>
            <person name="Mavromatis K."/>
            <person name="Pagani I."/>
            <person name="Ivanova N."/>
            <person name="Mikhailova N."/>
            <person name="Lu M."/>
            <person name="Detter J.C."/>
            <person name="Tapia R."/>
            <person name="Han C."/>
            <person name="Land M."/>
            <person name="Hauser L."/>
            <person name="Markowitz V."/>
            <person name="Cheng J.-F."/>
            <person name="Hugenholtz P."/>
            <person name="Woyke T."/>
            <person name="Wu D."/>
            <person name="Spring S."/>
            <person name="Schroeder M."/>
            <person name="Brambilla E."/>
            <person name="Klenk H.-P."/>
            <person name="Eisen J.A."/>
        </authorList>
    </citation>
    <scope>NUCLEOTIDE SEQUENCE [LARGE SCALE GENOMIC DNA]</scope>
    <source>
        <strain evidence="3">ATCC 700847 / DSM 10411 / MH2</strain>
    </source>
</reference>
<dbReference type="OrthoDB" id="1524186at2"/>
<dbReference type="PROSITE" id="PS50943">
    <property type="entry name" value="HTH_CROC1"/>
    <property type="match status" value="1"/>
</dbReference>
<name>F2LV76_HIPMA</name>
<accession>F2LV76</accession>
<evidence type="ECO:0000259" key="1">
    <source>
        <dbReference type="PROSITE" id="PS50943"/>
    </source>
</evidence>
<gene>
    <name evidence="2" type="ordered locus">Hipma_0690</name>
</gene>
<dbReference type="GO" id="GO:0003677">
    <property type="term" value="F:DNA binding"/>
    <property type="evidence" value="ECO:0007669"/>
    <property type="project" value="InterPro"/>
</dbReference>
<reference evidence="2 3" key="1">
    <citation type="journal article" date="2011" name="Stand. Genomic Sci.">
        <title>Complete genome sequence of the thermophilic sulfur-reducer Hippea maritima type strain (MH(2)).</title>
        <authorList>
            <person name="Huntemann M."/>
            <person name="Lu M."/>
            <person name="Nolan M."/>
            <person name="Lapidus A."/>
            <person name="Lucas S."/>
            <person name="Hammon N."/>
            <person name="Deshpande S."/>
            <person name="Cheng J.F."/>
            <person name="Tapia R."/>
            <person name="Han C."/>
            <person name="Goodwin L."/>
            <person name="Pitluck S."/>
            <person name="Liolios K."/>
            <person name="Pagani I."/>
            <person name="Ivanova N."/>
            <person name="Ovchinikova G."/>
            <person name="Pati A."/>
            <person name="Chen A."/>
            <person name="Palaniappan K."/>
            <person name="Land M."/>
            <person name="Hauser L."/>
            <person name="Jeffries C.D."/>
            <person name="Detter J.C."/>
            <person name="Brambilla E.M."/>
            <person name="Rohde M."/>
            <person name="Spring S."/>
            <person name="Goker M."/>
            <person name="Woyke T."/>
            <person name="Bristow J."/>
            <person name="Eisen J.A."/>
            <person name="Markowitz V."/>
            <person name="Hugenholtz P."/>
            <person name="Kyrpides N.C."/>
            <person name="Klenk H.P."/>
            <person name="Mavromatis K."/>
        </authorList>
    </citation>
    <scope>NUCLEOTIDE SEQUENCE [LARGE SCALE GENOMIC DNA]</scope>
    <source>
        <strain evidence="3">ATCC 700847 / DSM 10411 / MH2</strain>
    </source>
</reference>
<keyword evidence="3" id="KW-1185">Reference proteome</keyword>
<dbReference type="KEGG" id="hmr:Hipma_0690"/>
<dbReference type="InterPro" id="IPR010982">
    <property type="entry name" value="Lambda_DNA-bd_dom_sf"/>
</dbReference>
<dbReference type="STRING" id="760142.Hipma_0690"/>
<dbReference type="InterPro" id="IPR001387">
    <property type="entry name" value="Cro/C1-type_HTH"/>
</dbReference>
<dbReference type="eggNOG" id="COG1396">
    <property type="taxonomic scope" value="Bacteria"/>
</dbReference>
<dbReference type="HOGENOM" id="CLU_1419748_0_0_7"/>
<sequence length="191" mass="21918">MSGSLGERLKAIRQAKGLSQKEMAEIMDVTLRAYQRYEKDEQKASYEKLARIVYELKDINSNWLLTGEGDMFIKNGMPEEFLERLKEDLSKASAESVNSLSFKDRLDAVLSGREKLERVEVIELARVLKQPAEEYLKLANYMPEIFSKVLNNDKVVTMLRSMGDLNDKEIDEVVESLSLVLEGYLSKKKKD</sequence>
<evidence type="ECO:0000313" key="3">
    <source>
        <dbReference type="Proteomes" id="UP000008139"/>
    </source>
</evidence>
<feature type="domain" description="HTH cro/C1-type" evidence="1">
    <location>
        <begin position="9"/>
        <end position="52"/>
    </location>
</feature>
<protein>
    <submittedName>
        <fullName evidence="2">Helix-turn-helix domain protein</fullName>
    </submittedName>
</protein>